<feature type="transmembrane region" description="Helical" evidence="1">
    <location>
        <begin position="90"/>
        <end position="115"/>
    </location>
</feature>
<evidence type="ECO:0000256" key="1">
    <source>
        <dbReference type="SAM" id="Phobius"/>
    </source>
</evidence>
<accession>A0A8J6NLJ6</accession>
<feature type="transmembrane region" description="Helical" evidence="1">
    <location>
        <begin position="136"/>
        <end position="157"/>
    </location>
</feature>
<feature type="transmembrane region" description="Helical" evidence="1">
    <location>
        <begin position="32"/>
        <end position="50"/>
    </location>
</feature>
<protein>
    <submittedName>
        <fullName evidence="2">Uncharacterized protein</fullName>
    </submittedName>
</protein>
<evidence type="ECO:0000313" key="2">
    <source>
        <dbReference type="EMBL" id="MBC8334809.1"/>
    </source>
</evidence>
<dbReference type="EMBL" id="JACNJN010000080">
    <property type="protein sequence ID" value="MBC8334809.1"/>
    <property type="molecule type" value="Genomic_DNA"/>
</dbReference>
<feature type="transmembrane region" description="Helical" evidence="1">
    <location>
        <begin position="226"/>
        <end position="245"/>
    </location>
</feature>
<feature type="transmembrane region" description="Helical" evidence="1">
    <location>
        <begin position="7"/>
        <end position="26"/>
    </location>
</feature>
<keyword evidence="1" id="KW-1133">Transmembrane helix</keyword>
<comment type="caution">
    <text evidence="2">The sequence shown here is derived from an EMBL/GenBank/DDBJ whole genome shotgun (WGS) entry which is preliminary data.</text>
</comment>
<feature type="transmembrane region" description="Helical" evidence="1">
    <location>
        <begin position="195"/>
        <end position="220"/>
    </location>
</feature>
<name>A0A8J6NLJ6_9CHLR</name>
<keyword evidence="1" id="KW-0472">Membrane</keyword>
<keyword evidence="1" id="KW-0812">Transmembrane</keyword>
<gene>
    <name evidence="2" type="ORF">H8E29_06055</name>
</gene>
<feature type="transmembrane region" description="Helical" evidence="1">
    <location>
        <begin position="163"/>
        <end position="183"/>
    </location>
</feature>
<proteinExistence type="predicted"/>
<organism evidence="2 3">
    <name type="scientific">Candidatus Desulfolinea nitratireducens</name>
    <dbReference type="NCBI Taxonomy" id="2841698"/>
    <lineage>
        <taxon>Bacteria</taxon>
        <taxon>Bacillati</taxon>
        <taxon>Chloroflexota</taxon>
        <taxon>Anaerolineae</taxon>
        <taxon>Anaerolineales</taxon>
        <taxon>Anaerolineales incertae sedis</taxon>
        <taxon>Candidatus Desulfolinea</taxon>
    </lineage>
</organism>
<dbReference type="AlphaFoldDB" id="A0A8J6NLJ6"/>
<reference evidence="2 3" key="1">
    <citation type="submission" date="2020-08" db="EMBL/GenBank/DDBJ databases">
        <title>Bridging the membrane lipid divide: bacteria of the FCB group superphylum have the potential to synthesize archaeal ether lipids.</title>
        <authorList>
            <person name="Villanueva L."/>
            <person name="Von Meijenfeldt F.A.B."/>
            <person name="Westbye A.B."/>
            <person name="Yadav S."/>
            <person name="Hopmans E.C."/>
            <person name="Dutilh B.E."/>
            <person name="Sinninghe Damste J.S."/>
        </authorList>
    </citation>
    <scope>NUCLEOTIDE SEQUENCE [LARGE SCALE GENOMIC DNA]</scope>
    <source>
        <strain evidence="2">NIOZ-UU36</strain>
    </source>
</reference>
<sequence>MPINLELISKLFFFSFTLWLGTYLLARNFKKPAIMLTGLGLFAYSLALVIELLTGQLITIILLLPAALWIGAALHLFPEEIAWRGRLIQIWALTTIPVLILALLNPWFGIIIVIANLLSAGMVGKYALRSRFKNTLAILAVVALFFTLSTGLIALPFDFLPRSWGILALGLDLLVLGLLITAWDAFDEGESMRAHLVRSFVAAFYYAGALAALVIIFIVIDGDLSFAKLLLLTSIIEFGILTQTYSAQIQSLLDRLTFTRSSTLSIDREILRTTADGLPRLSTLKPADVDEAEFTRLTRRAISNLGNLPKLATSPLTKLPAVLSQSGDNPLDRAHALKALLTESIGRLKPKGETDFGSTDEWRYFNALYFPYVIGIKPHSRRIYKDFLDETSILALDWFQSSVPERTLHNWQNAAARLVAQDLLNIN</sequence>
<dbReference type="Proteomes" id="UP000614469">
    <property type="component" value="Unassembled WGS sequence"/>
</dbReference>
<feature type="transmembrane region" description="Helical" evidence="1">
    <location>
        <begin position="57"/>
        <end position="78"/>
    </location>
</feature>
<evidence type="ECO:0000313" key="3">
    <source>
        <dbReference type="Proteomes" id="UP000614469"/>
    </source>
</evidence>